<keyword evidence="2" id="KW-1185">Reference proteome</keyword>
<dbReference type="AlphaFoldDB" id="A0AAD7M725"/>
<organism evidence="1 2">
    <name type="scientific">Mycena rosella</name>
    <name type="common">Pink bonnet</name>
    <name type="synonym">Agaricus rosellus</name>
    <dbReference type="NCBI Taxonomy" id="1033263"/>
    <lineage>
        <taxon>Eukaryota</taxon>
        <taxon>Fungi</taxon>
        <taxon>Dikarya</taxon>
        <taxon>Basidiomycota</taxon>
        <taxon>Agaricomycotina</taxon>
        <taxon>Agaricomycetes</taxon>
        <taxon>Agaricomycetidae</taxon>
        <taxon>Agaricales</taxon>
        <taxon>Marasmiineae</taxon>
        <taxon>Mycenaceae</taxon>
        <taxon>Mycena</taxon>
    </lineage>
</organism>
<name>A0AAD7M725_MYCRO</name>
<dbReference type="Proteomes" id="UP001221757">
    <property type="component" value="Unassembled WGS sequence"/>
</dbReference>
<proteinExistence type="predicted"/>
<reference evidence="1" key="1">
    <citation type="submission" date="2023-03" db="EMBL/GenBank/DDBJ databases">
        <title>Massive genome expansion in bonnet fungi (Mycena s.s.) driven by repeated elements and novel gene families across ecological guilds.</title>
        <authorList>
            <consortium name="Lawrence Berkeley National Laboratory"/>
            <person name="Harder C.B."/>
            <person name="Miyauchi S."/>
            <person name="Viragh M."/>
            <person name="Kuo A."/>
            <person name="Thoen E."/>
            <person name="Andreopoulos B."/>
            <person name="Lu D."/>
            <person name="Skrede I."/>
            <person name="Drula E."/>
            <person name="Henrissat B."/>
            <person name="Morin E."/>
            <person name="Kohler A."/>
            <person name="Barry K."/>
            <person name="LaButti K."/>
            <person name="Morin E."/>
            <person name="Salamov A."/>
            <person name="Lipzen A."/>
            <person name="Mereny Z."/>
            <person name="Hegedus B."/>
            <person name="Baldrian P."/>
            <person name="Stursova M."/>
            <person name="Weitz H."/>
            <person name="Taylor A."/>
            <person name="Grigoriev I.V."/>
            <person name="Nagy L.G."/>
            <person name="Martin F."/>
            <person name="Kauserud H."/>
        </authorList>
    </citation>
    <scope>NUCLEOTIDE SEQUENCE</scope>
    <source>
        <strain evidence="1">CBHHK067</strain>
    </source>
</reference>
<comment type="caution">
    <text evidence="1">The sequence shown here is derived from an EMBL/GenBank/DDBJ whole genome shotgun (WGS) entry which is preliminary data.</text>
</comment>
<evidence type="ECO:0000313" key="1">
    <source>
        <dbReference type="EMBL" id="KAJ7704377.1"/>
    </source>
</evidence>
<evidence type="ECO:0000313" key="2">
    <source>
        <dbReference type="Proteomes" id="UP001221757"/>
    </source>
</evidence>
<gene>
    <name evidence="1" type="ORF">B0H17DRAFT_1039464</name>
</gene>
<accession>A0AAD7M725</accession>
<sequence length="71" mass="7869">MWCTVWSGVVCRCWRASAVRRPARGHLLGTSSHFSAFAPESAGSFLLPLLSHIVKLMKRERTGEPVSAWEG</sequence>
<protein>
    <submittedName>
        <fullName evidence="1">Uncharacterized protein</fullName>
    </submittedName>
</protein>
<dbReference type="EMBL" id="JARKIE010000010">
    <property type="protein sequence ID" value="KAJ7704377.1"/>
    <property type="molecule type" value="Genomic_DNA"/>
</dbReference>